<comment type="subcellular location">
    <subcellularLocation>
        <location evidence="1 6">Nucleus</location>
    </subcellularLocation>
</comment>
<dbReference type="FunFam" id="1.20.58.1030:FF:000009">
    <property type="entry name" value="DNA replication complex GINS protein SLD5"/>
    <property type="match status" value="1"/>
</dbReference>
<dbReference type="Pfam" id="PF05916">
    <property type="entry name" value="Sld5"/>
    <property type="match status" value="1"/>
</dbReference>
<evidence type="ECO:0000256" key="6">
    <source>
        <dbReference type="PIRNR" id="PIRNR007764"/>
    </source>
</evidence>
<protein>
    <recommendedName>
        <fullName evidence="3 6">DNA replication complex GINS protein SLD5</fullName>
    </recommendedName>
</protein>
<dbReference type="PANTHER" id="PTHR21206:SF0">
    <property type="entry name" value="DNA REPLICATION COMPLEX GINS PROTEIN SLD5"/>
    <property type="match status" value="1"/>
</dbReference>
<evidence type="ECO:0000256" key="5">
    <source>
        <dbReference type="ARBA" id="ARBA00023242"/>
    </source>
</evidence>
<dbReference type="SUPFAM" id="SSF158573">
    <property type="entry name" value="GINS helical bundle-like"/>
    <property type="match status" value="1"/>
</dbReference>
<name>A0A1G4IUZ7_9SACH</name>
<dbReference type="PANTHER" id="PTHR21206">
    <property type="entry name" value="SLD5 PROTEIN"/>
    <property type="match status" value="1"/>
</dbReference>
<dbReference type="GO" id="GO:0071162">
    <property type="term" value="C:CMG complex"/>
    <property type="evidence" value="ECO:0007669"/>
    <property type="project" value="EnsemblFungi"/>
</dbReference>
<dbReference type="AlphaFoldDB" id="A0A1G4IUZ7"/>
<dbReference type="GO" id="GO:0000811">
    <property type="term" value="C:GINS complex"/>
    <property type="evidence" value="ECO:0007669"/>
    <property type="project" value="UniProtKB-UniRule"/>
</dbReference>
<feature type="domain" description="GINS subunit" evidence="7">
    <location>
        <begin position="100"/>
        <end position="198"/>
    </location>
</feature>
<feature type="domain" description="DNA replication complex GINS protein SLD5 C-terminal" evidence="8">
    <location>
        <begin position="223"/>
        <end position="294"/>
    </location>
</feature>
<dbReference type="Proteomes" id="UP000190274">
    <property type="component" value="Chromosome B"/>
</dbReference>
<evidence type="ECO:0000256" key="4">
    <source>
        <dbReference type="ARBA" id="ARBA00022705"/>
    </source>
</evidence>
<organism evidence="9 10">
    <name type="scientific">Lachancea dasiensis</name>
    <dbReference type="NCBI Taxonomy" id="1072105"/>
    <lineage>
        <taxon>Eukaryota</taxon>
        <taxon>Fungi</taxon>
        <taxon>Dikarya</taxon>
        <taxon>Ascomycota</taxon>
        <taxon>Saccharomycotina</taxon>
        <taxon>Saccharomycetes</taxon>
        <taxon>Saccharomycetales</taxon>
        <taxon>Saccharomycetaceae</taxon>
        <taxon>Lachancea</taxon>
    </lineage>
</organism>
<comment type="function">
    <text evidence="6">The GINS complex plays an essential role in the initiation of DNA replication.</text>
</comment>
<gene>
    <name evidence="9" type="ORF">LADA_0B09054G</name>
</gene>
<evidence type="ECO:0000256" key="1">
    <source>
        <dbReference type="ARBA" id="ARBA00004123"/>
    </source>
</evidence>
<evidence type="ECO:0000313" key="10">
    <source>
        <dbReference type="Proteomes" id="UP000190274"/>
    </source>
</evidence>
<proteinExistence type="inferred from homology"/>
<dbReference type="SUPFAM" id="SSF160059">
    <property type="entry name" value="PriA/YqbF domain"/>
    <property type="match status" value="1"/>
</dbReference>
<accession>A0A1G4IUZ7</accession>
<dbReference type="Pfam" id="PF16922">
    <property type="entry name" value="SLD5_C"/>
    <property type="match status" value="1"/>
</dbReference>
<dbReference type="InterPro" id="IPR031633">
    <property type="entry name" value="SLD5_C"/>
</dbReference>
<evidence type="ECO:0000313" key="9">
    <source>
        <dbReference type="EMBL" id="SCU80703.1"/>
    </source>
</evidence>
<dbReference type="CDD" id="cd21692">
    <property type="entry name" value="GINS_B_Sld5"/>
    <property type="match status" value="1"/>
</dbReference>
<dbReference type="Gene3D" id="3.40.5.60">
    <property type="match status" value="1"/>
</dbReference>
<evidence type="ECO:0000256" key="3">
    <source>
        <dbReference type="ARBA" id="ARBA00014804"/>
    </source>
</evidence>
<sequence>MNIDIDDILADLDRDTTAVDSSLITQGHNDTTVLGSDGIPLNKQRVVPAAISPVSDFQTLMRFWRNERMSPELLPYPHLLMERTLRRIQDQLEHIECVSMGYLEEQSGSAENTSESVGSTALLNKLPLLCMEADLERLKFVVRSLLRCRLAKIDKYSLYLRQFDSEHGVVPISELLSRQELEYHERHSAMLLKLLNNSILRHMPPEAQAVDDNDGSVKMVDEPEWDRFVFVYVNGPDTKQGVDPRLQVNELGQQFYPVSIQELHEEAELALGGIYVMRYNVVRELVLDDMVQLI</sequence>
<dbReference type="InterPro" id="IPR021151">
    <property type="entry name" value="GINS_A"/>
</dbReference>
<dbReference type="GO" id="GO:0000727">
    <property type="term" value="P:double-strand break repair via break-induced replication"/>
    <property type="evidence" value="ECO:0007669"/>
    <property type="project" value="EnsemblFungi"/>
</dbReference>
<keyword evidence="4 6" id="KW-0235">DNA replication</keyword>
<keyword evidence="5 6" id="KW-0539">Nucleus</keyword>
<dbReference type="OrthoDB" id="338231at2759"/>
<evidence type="ECO:0000259" key="7">
    <source>
        <dbReference type="Pfam" id="PF05916"/>
    </source>
</evidence>
<evidence type="ECO:0000256" key="2">
    <source>
        <dbReference type="ARBA" id="ARBA00008187"/>
    </source>
</evidence>
<dbReference type="GO" id="GO:0043596">
    <property type="term" value="C:nuclear replication fork"/>
    <property type="evidence" value="ECO:0007669"/>
    <property type="project" value="EnsemblFungi"/>
</dbReference>
<dbReference type="STRING" id="1266660.A0A1G4IUZ7"/>
<reference evidence="10" key="1">
    <citation type="submission" date="2016-03" db="EMBL/GenBank/DDBJ databases">
        <authorList>
            <person name="Devillers H."/>
        </authorList>
    </citation>
    <scope>NUCLEOTIDE SEQUENCE [LARGE SCALE GENOMIC DNA]</scope>
</reference>
<dbReference type="InterPro" id="IPR038749">
    <property type="entry name" value="Sld5_GINS_A"/>
</dbReference>
<dbReference type="InterPro" id="IPR008591">
    <property type="entry name" value="GINS_Sld5"/>
</dbReference>
<dbReference type="PIRSF" id="PIRSF007764">
    <property type="entry name" value="Sld5"/>
    <property type="match status" value="1"/>
</dbReference>
<dbReference type="EMBL" id="LT598456">
    <property type="protein sequence ID" value="SCU80703.1"/>
    <property type="molecule type" value="Genomic_DNA"/>
</dbReference>
<comment type="similarity">
    <text evidence="2 6">Belongs to the GINS4/SLD5 family.</text>
</comment>
<dbReference type="Gene3D" id="1.20.58.1030">
    <property type="match status" value="1"/>
</dbReference>
<dbReference type="CDD" id="cd11711">
    <property type="entry name" value="GINS_A_Sld5"/>
    <property type="match status" value="1"/>
</dbReference>
<dbReference type="GO" id="GO:0006261">
    <property type="term" value="P:DNA-templated DNA replication"/>
    <property type="evidence" value="ECO:0007669"/>
    <property type="project" value="EnsemblFungi"/>
</dbReference>
<evidence type="ECO:0000259" key="8">
    <source>
        <dbReference type="Pfam" id="PF16922"/>
    </source>
</evidence>
<dbReference type="InterPro" id="IPR036224">
    <property type="entry name" value="GINS_bundle-like_dom_sf"/>
</dbReference>
<keyword evidence="10" id="KW-1185">Reference proteome</keyword>